<evidence type="ECO:0000256" key="5">
    <source>
        <dbReference type="ARBA" id="ARBA00023163"/>
    </source>
</evidence>
<evidence type="ECO:0000256" key="3">
    <source>
        <dbReference type="ARBA" id="ARBA00023015"/>
    </source>
</evidence>
<dbReference type="GO" id="GO:0009401">
    <property type="term" value="P:phosphoenolpyruvate-dependent sugar phosphotransferase system"/>
    <property type="evidence" value="ECO:0007669"/>
    <property type="project" value="InterPro"/>
</dbReference>
<dbReference type="GO" id="GO:0006355">
    <property type="term" value="P:regulation of DNA-templated transcription"/>
    <property type="evidence" value="ECO:0007669"/>
    <property type="project" value="InterPro"/>
</dbReference>
<reference evidence="9 10" key="1">
    <citation type="submission" date="2018-11" db="EMBL/GenBank/DDBJ databases">
        <title>Genomes From Bacteria Associated with the Canine Oral Cavity: a Test Case for Automated Genome-Based Taxonomic Assignment.</title>
        <authorList>
            <person name="Coil D.A."/>
            <person name="Jospin G."/>
            <person name="Darling A.E."/>
            <person name="Wallis C."/>
            <person name="Davis I.J."/>
            <person name="Harris S."/>
            <person name="Eisen J.A."/>
            <person name="Holcombe L.J."/>
            <person name="O'Flynn C."/>
        </authorList>
    </citation>
    <scope>NUCLEOTIDE SEQUENCE [LARGE SCALE GENOMIC DNA]</scope>
    <source>
        <strain evidence="9 10">OH4621_COT-116</strain>
    </source>
</reference>
<keyword evidence="1" id="KW-0808">Transferase</keyword>
<evidence type="ECO:0000313" key="10">
    <source>
        <dbReference type="Proteomes" id="UP000281771"/>
    </source>
</evidence>
<dbReference type="GO" id="GO:0008982">
    <property type="term" value="F:protein-N(PI)-phosphohistidine-sugar phosphotransferase activity"/>
    <property type="evidence" value="ECO:0007669"/>
    <property type="project" value="InterPro"/>
</dbReference>
<dbReference type="InterPro" id="IPR036390">
    <property type="entry name" value="WH_DNA-bd_sf"/>
</dbReference>
<feature type="domain" description="PRD" evidence="8">
    <location>
        <begin position="272"/>
        <end position="378"/>
    </location>
</feature>
<dbReference type="Proteomes" id="UP000281771">
    <property type="component" value="Unassembled WGS sequence"/>
</dbReference>
<dbReference type="SUPFAM" id="SSF55804">
    <property type="entry name" value="Phoshotransferase/anion transport protein"/>
    <property type="match status" value="1"/>
</dbReference>
<dbReference type="SUPFAM" id="SSF52794">
    <property type="entry name" value="PTS system IIB component-like"/>
    <property type="match status" value="1"/>
</dbReference>
<proteinExistence type="predicted"/>
<evidence type="ECO:0000259" key="7">
    <source>
        <dbReference type="PROSITE" id="PS51099"/>
    </source>
</evidence>
<dbReference type="Gene3D" id="3.40.930.10">
    <property type="entry name" value="Mannitol-specific EII, Chain A"/>
    <property type="match status" value="1"/>
</dbReference>
<dbReference type="PROSITE" id="PS51099">
    <property type="entry name" value="PTS_EIIB_TYPE_2"/>
    <property type="match status" value="1"/>
</dbReference>
<gene>
    <name evidence="9" type="ORF">EII38_05045</name>
</gene>
<comment type="caution">
    <text evidence="9">The sequence shown here is derived from an EMBL/GenBank/DDBJ whole genome shotgun (WGS) entry which is preliminary data.</text>
</comment>
<dbReference type="Gene3D" id="3.40.50.2300">
    <property type="match status" value="1"/>
</dbReference>
<dbReference type="InterPro" id="IPR036388">
    <property type="entry name" value="WH-like_DNA-bd_sf"/>
</dbReference>
<name>A0A3P1VD19_9STRE</name>
<dbReference type="STRING" id="1123309.GCA_000377005_00752"/>
<evidence type="ECO:0000256" key="4">
    <source>
        <dbReference type="ARBA" id="ARBA00023159"/>
    </source>
</evidence>
<dbReference type="InterPro" id="IPR011608">
    <property type="entry name" value="PRD"/>
</dbReference>
<sequence length="621" mass="72180">MAVVNRWYRILELLVTQQRLTLEELRSDLNISLSTLQKSIEQLNELLDSDLQIKQEGQLVSLEVYDYRRLEDILAGSLRKGSDFNSSSKRTSYLIRRLVRSSQPLLIDDLAEEIGVSRTTINKDLRQVKDLAAAYQVNILGRPNRGLEVSGSELNLRLFYIHHVYAYFDSDSLTEESQCFLEGLYQTFKLPKKIQDLLTKAIAITIARLRRRQQLQQPLAYYTNELADSDLVHQLVYHIEMTYHLSLSQYEQDFISFPLHIQYIDGLPYRPRPSRELLALFQKMVKKVKETLLVTFNEENLYVEMHRHLKFLLHRLIFHAQAKDIFHGDIPNKYPLAFEMAKVAGQELQQSFGYQLAISELSYLALYFEMALREEESEKQLRTRKIAVVCTTGRGTANMICRQLRRVLGQEISISQYSEEEFNPLEDDDYFAIFTTIPLKLTGLKSPVVHLTKLFDDQWLKDEWQRVNRYHQKNLETITLKFARLSEEASYQTYLEKMVASLEREGLVDSQFLDRTLNRELQQSTIFGNGIGFPHTINQKEGQTILMLGILDQPLQDELGVVELIFLVAIPQQVQDQMETELLELYDDIFRIASDASLKGDLKKVTTEAEFLAFTRSKGVF</sequence>
<dbReference type="Gene3D" id="1.10.10.10">
    <property type="entry name" value="Winged helix-like DNA-binding domain superfamily/Winged helix DNA-binding domain"/>
    <property type="match status" value="1"/>
</dbReference>
<protein>
    <submittedName>
        <fullName evidence="9">PRD domain-containing protein</fullName>
    </submittedName>
</protein>
<dbReference type="InterPro" id="IPR002178">
    <property type="entry name" value="PTS_EIIA_type-2_dom"/>
</dbReference>
<dbReference type="Gene3D" id="1.10.1790.10">
    <property type="entry name" value="PRD domain"/>
    <property type="match status" value="1"/>
</dbReference>
<dbReference type="PROSITE" id="PS51372">
    <property type="entry name" value="PRD_2"/>
    <property type="match status" value="1"/>
</dbReference>
<keyword evidence="10" id="KW-1185">Reference proteome</keyword>
<dbReference type="InterPro" id="IPR013011">
    <property type="entry name" value="PTS_EIIB_2"/>
</dbReference>
<evidence type="ECO:0000259" key="6">
    <source>
        <dbReference type="PROSITE" id="PS51094"/>
    </source>
</evidence>
<organism evidence="9 10">
    <name type="scientific">Streptococcus minor</name>
    <dbReference type="NCBI Taxonomy" id="229549"/>
    <lineage>
        <taxon>Bacteria</taxon>
        <taxon>Bacillati</taxon>
        <taxon>Bacillota</taxon>
        <taxon>Bacilli</taxon>
        <taxon>Lactobacillales</taxon>
        <taxon>Streptococcaceae</taxon>
        <taxon>Streptococcus</taxon>
    </lineage>
</organism>
<evidence type="ECO:0000313" key="9">
    <source>
        <dbReference type="EMBL" id="RRD31587.1"/>
    </source>
</evidence>
<keyword evidence="5" id="KW-0804">Transcription</keyword>
<keyword evidence="3" id="KW-0805">Transcription regulation</keyword>
<dbReference type="SUPFAM" id="SSF63520">
    <property type="entry name" value="PTS-regulatory domain, PRD"/>
    <property type="match status" value="1"/>
</dbReference>
<dbReference type="InterPro" id="IPR036634">
    <property type="entry name" value="PRD_sf"/>
</dbReference>
<accession>A0A3P1VD19</accession>
<evidence type="ECO:0000256" key="1">
    <source>
        <dbReference type="ARBA" id="ARBA00022679"/>
    </source>
</evidence>
<dbReference type="SUPFAM" id="SSF46785">
    <property type="entry name" value="Winged helix' DNA-binding domain"/>
    <property type="match status" value="1"/>
</dbReference>
<evidence type="ECO:0000259" key="8">
    <source>
        <dbReference type="PROSITE" id="PS51372"/>
    </source>
</evidence>
<dbReference type="InterPro" id="IPR036095">
    <property type="entry name" value="PTS_EIIB-like_sf"/>
</dbReference>
<dbReference type="Pfam" id="PF00874">
    <property type="entry name" value="PRD"/>
    <property type="match status" value="1"/>
</dbReference>
<dbReference type="Pfam" id="PF05043">
    <property type="entry name" value="Mga"/>
    <property type="match status" value="2"/>
</dbReference>
<dbReference type="CDD" id="cd05568">
    <property type="entry name" value="PTS_IIB_bgl_like"/>
    <property type="match status" value="1"/>
</dbReference>
<dbReference type="PROSITE" id="PS51094">
    <property type="entry name" value="PTS_EIIA_TYPE_2"/>
    <property type="match status" value="1"/>
</dbReference>
<dbReference type="InterPro" id="IPR016152">
    <property type="entry name" value="PTrfase/Anion_transptr"/>
</dbReference>
<feature type="domain" description="PTS EIIA type-2" evidence="6">
    <location>
        <begin position="473"/>
        <end position="618"/>
    </location>
</feature>
<keyword evidence="4" id="KW-0010">Activator</keyword>
<dbReference type="PANTHER" id="PTHR30185:SF18">
    <property type="entry name" value="TRANSCRIPTIONAL REGULATOR MTLR"/>
    <property type="match status" value="1"/>
</dbReference>
<dbReference type="AlphaFoldDB" id="A0A3P1VD19"/>
<dbReference type="InterPro" id="IPR007737">
    <property type="entry name" value="Mga_HTH"/>
</dbReference>
<dbReference type="PANTHER" id="PTHR30185">
    <property type="entry name" value="CRYPTIC BETA-GLUCOSIDE BGL OPERON ANTITERMINATOR"/>
    <property type="match status" value="1"/>
</dbReference>
<dbReference type="EMBL" id="RQZA01000003">
    <property type="protein sequence ID" value="RRD31587.1"/>
    <property type="molecule type" value="Genomic_DNA"/>
</dbReference>
<feature type="domain" description="PTS EIIB type-2" evidence="7">
    <location>
        <begin position="384"/>
        <end position="472"/>
    </location>
</feature>
<evidence type="ECO:0000256" key="2">
    <source>
        <dbReference type="ARBA" id="ARBA00022737"/>
    </source>
</evidence>
<dbReference type="RefSeq" id="WP_124776567.1">
    <property type="nucleotide sequence ID" value="NZ_RQZA01000003.1"/>
</dbReference>
<keyword evidence="2" id="KW-0677">Repeat</keyword>
<dbReference type="Pfam" id="PF00359">
    <property type="entry name" value="PTS_EIIA_2"/>
    <property type="match status" value="1"/>
</dbReference>
<dbReference type="InterPro" id="IPR050661">
    <property type="entry name" value="BglG_antiterminators"/>
</dbReference>